<organism evidence="1 2">
    <name type="scientific">Halobacterium phage phiH</name>
    <name type="common">Bacteriophage phi-H</name>
    <dbReference type="NCBI Taxonomy" id="169684"/>
    <lineage>
        <taxon>Viruses</taxon>
        <taxon>Duplodnaviria</taxon>
        <taxon>Heunggongvirae</taxon>
        <taxon>Uroviricota</taxon>
        <taxon>Caudoviricetes</taxon>
        <taxon>Vertoviridae</taxon>
        <taxon>Myohalovirus</taxon>
        <taxon>Myohalovirus spontanei</taxon>
        <taxon>Myohalovirus phiH</taxon>
    </lineage>
</organism>
<keyword evidence="2" id="KW-1185">Reference proteome</keyword>
<name>A0A3G1ZKV5_BPPHH</name>
<accession>A0A3G1ZKV5</accession>
<evidence type="ECO:0000313" key="2">
    <source>
        <dbReference type="Proteomes" id="UP000277198"/>
    </source>
</evidence>
<evidence type="ECO:0000313" key="1">
    <source>
        <dbReference type="EMBL" id="AYM00308.1"/>
    </source>
</evidence>
<dbReference type="Proteomes" id="UP000277198">
    <property type="component" value="Segment"/>
</dbReference>
<gene>
    <name evidence="1" type="ORF">PhiH1_310</name>
</gene>
<organismHost>
    <name type="scientific">Halobacterium salinarum</name>
    <name type="common">Halobacterium halobium</name>
    <dbReference type="NCBI Taxonomy" id="2242"/>
</organismHost>
<sequence>MTTVEMWIAGEHYVFDREEWETLVDSLDGSVHDLDDEELQDRIDQARQTGAA</sequence>
<protein>
    <submittedName>
        <fullName evidence="1">Uncharacterized protein</fullName>
    </submittedName>
</protein>
<dbReference type="EMBL" id="MK002701">
    <property type="protein sequence ID" value="AYM00308.1"/>
    <property type="molecule type" value="Genomic_DNA"/>
</dbReference>
<proteinExistence type="predicted"/>
<reference evidence="1 2" key="1">
    <citation type="journal article" date="2018" name="Genes (Basel)">
        <title>Complete Genome Sequence of the Model Halovirus PhiH1 (PhiH1).</title>
        <authorList>
            <person name="Dyall-Smith M."/>
            <person name="Pfeifer F."/>
            <person name="Witte A."/>
            <person name="Oesterhelt D."/>
            <person name="Pfeiffer F."/>
        </authorList>
    </citation>
    <scope>NUCLEOTIDE SEQUENCE [LARGE SCALE GENOMIC DNA]</scope>
    <source>
        <strain evidence="1">Variant phiH1</strain>
    </source>
</reference>